<dbReference type="AlphaFoldDB" id="A0A381N9N4"/>
<proteinExistence type="predicted"/>
<organism evidence="1">
    <name type="scientific">marine metagenome</name>
    <dbReference type="NCBI Taxonomy" id="408172"/>
    <lineage>
        <taxon>unclassified sequences</taxon>
        <taxon>metagenomes</taxon>
        <taxon>ecological metagenomes</taxon>
    </lineage>
</organism>
<protein>
    <submittedName>
        <fullName evidence="1">Uncharacterized protein</fullName>
    </submittedName>
</protein>
<evidence type="ECO:0000313" key="1">
    <source>
        <dbReference type="EMBL" id="SUZ51169.1"/>
    </source>
</evidence>
<dbReference type="EMBL" id="UINC01000210">
    <property type="protein sequence ID" value="SUZ51169.1"/>
    <property type="molecule type" value="Genomic_DNA"/>
</dbReference>
<sequence length="133" mass="14811">MNWEPRDTSSRVASLVSRYTNPIELLSDCDQPTVLSSICLVIWHAVEPNPITRAGEATLGVVLAMDILERTPVRMSDVTINSPGKPIEAGRKDIMKYYDNYGNLVTCLSTEISMLFYLIDGIRCNHSLTGHII</sequence>
<gene>
    <name evidence="1" type="ORF">METZ01_LOCUS4023</name>
</gene>
<accession>A0A381N9N4</accession>
<reference evidence="1" key="1">
    <citation type="submission" date="2018-05" db="EMBL/GenBank/DDBJ databases">
        <authorList>
            <person name="Lanie J.A."/>
            <person name="Ng W.-L."/>
            <person name="Kazmierczak K.M."/>
            <person name="Andrzejewski T.M."/>
            <person name="Davidsen T.M."/>
            <person name="Wayne K.J."/>
            <person name="Tettelin H."/>
            <person name="Glass J.I."/>
            <person name="Rusch D."/>
            <person name="Podicherti R."/>
            <person name="Tsui H.-C.T."/>
            <person name="Winkler M.E."/>
        </authorList>
    </citation>
    <scope>NUCLEOTIDE SEQUENCE</scope>
</reference>
<name>A0A381N9N4_9ZZZZ</name>